<keyword evidence="3" id="KW-0547">Nucleotide-binding</keyword>
<feature type="compositionally biased region" description="Acidic residues" evidence="6">
    <location>
        <begin position="453"/>
        <end position="466"/>
    </location>
</feature>
<evidence type="ECO:0000256" key="5">
    <source>
        <dbReference type="ARBA" id="ARBA00022840"/>
    </source>
</evidence>
<evidence type="ECO:0000313" key="9">
    <source>
        <dbReference type="Proteomes" id="UP000801428"/>
    </source>
</evidence>
<dbReference type="SMART" id="SM00220">
    <property type="entry name" value="S_TKc"/>
    <property type="match status" value="1"/>
</dbReference>
<dbReference type="GO" id="GO:0004674">
    <property type="term" value="F:protein serine/threonine kinase activity"/>
    <property type="evidence" value="ECO:0007669"/>
    <property type="project" value="UniProtKB-EC"/>
</dbReference>
<dbReference type="EMBL" id="SWKU01000003">
    <property type="protein sequence ID" value="KAF3008431.1"/>
    <property type="molecule type" value="Genomic_DNA"/>
</dbReference>
<keyword evidence="4" id="KW-0418">Kinase</keyword>
<dbReference type="InterPro" id="IPR000719">
    <property type="entry name" value="Prot_kinase_dom"/>
</dbReference>
<evidence type="ECO:0000256" key="4">
    <source>
        <dbReference type="ARBA" id="ARBA00022777"/>
    </source>
</evidence>
<sequence length="544" mass="61477">MDDRTPPGSRWQPEKTLYIGRHVPLSQGGFCERIVHLVVRLDENDNIQERMIVKVLGDGDLENLRYHVGNEVGPHKRLAALGSNYIIGYIADSERRREVVPHLAYIYSEYAPYGDLKGLWEKVHSDPDMKQLPEPYVWHIFRALAEGLHAMHYGVVPGPGVSSEDLGEVKEPWRSIIDPDIKLENFVVCEPQADYYPTYKTIKKIDFGCVIPESLMDGEEVDLQVLNEHSGGQIGTAEFWPPEQHRPALEEYKNVTIGVWSEIYNIGLIIYSLMEGKLAQRIKKYPLEWRPYGKCYSRQLSKLVEDCLSSEHEQRPSLKALIKAINMGLEDWEEAYGSADVADPPEYMRYDRFEEPRYPIGSKAPMVPGEPRKRKSEEVMVRARSAARFKDPFSPPAKRVKSSSTVSSHETSAEPQSLGEQVQRGEGRKAKIALDASAKRFRNVGESSSVQIEESDPEESDQEASDLEASYSVVSDSEVSGSEEPDSEESETEQPDPEESDPETSDQDSEWDPVSEFMPQPKWADAEYETLGAYDSGSEASDRP</sequence>
<dbReference type="Gene3D" id="1.10.510.10">
    <property type="entry name" value="Transferase(Phosphotransferase) domain 1"/>
    <property type="match status" value="1"/>
</dbReference>
<evidence type="ECO:0000313" key="8">
    <source>
        <dbReference type="EMBL" id="KAF3008431.1"/>
    </source>
</evidence>
<evidence type="ECO:0000256" key="1">
    <source>
        <dbReference type="ARBA" id="ARBA00012513"/>
    </source>
</evidence>
<dbReference type="GO" id="GO:0005524">
    <property type="term" value="F:ATP binding"/>
    <property type="evidence" value="ECO:0007669"/>
    <property type="project" value="UniProtKB-KW"/>
</dbReference>
<dbReference type="PANTHER" id="PTHR43671:SF13">
    <property type="entry name" value="SERINE_THREONINE-PROTEIN KINASE NEK2"/>
    <property type="match status" value="1"/>
</dbReference>
<feature type="region of interest" description="Disordered" evidence="6">
    <location>
        <begin position="360"/>
        <end position="544"/>
    </location>
</feature>
<dbReference type="InterPro" id="IPR050660">
    <property type="entry name" value="NEK_Ser/Thr_kinase"/>
</dbReference>
<proteinExistence type="predicted"/>
<dbReference type="SUPFAM" id="SSF56112">
    <property type="entry name" value="Protein kinase-like (PK-like)"/>
    <property type="match status" value="1"/>
</dbReference>
<dbReference type="AlphaFoldDB" id="A0A9P4TL13"/>
<dbReference type="Proteomes" id="UP000801428">
    <property type="component" value="Unassembled WGS sequence"/>
</dbReference>
<evidence type="ECO:0000256" key="3">
    <source>
        <dbReference type="ARBA" id="ARBA00022741"/>
    </source>
</evidence>
<evidence type="ECO:0000259" key="7">
    <source>
        <dbReference type="PROSITE" id="PS50011"/>
    </source>
</evidence>
<protein>
    <recommendedName>
        <fullName evidence="1">non-specific serine/threonine protein kinase</fullName>
        <ecNumber evidence="1">2.7.11.1</ecNumber>
    </recommendedName>
</protein>
<organism evidence="8 9">
    <name type="scientific">Curvularia kusanoi</name>
    <name type="common">Cochliobolus kusanoi</name>
    <dbReference type="NCBI Taxonomy" id="90978"/>
    <lineage>
        <taxon>Eukaryota</taxon>
        <taxon>Fungi</taxon>
        <taxon>Dikarya</taxon>
        <taxon>Ascomycota</taxon>
        <taxon>Pezizomycotina</taxon>
        <taxon>Dothideomycetes</taxon>
        <taxon>Pleosporomycetidae</taxon>
        <taxon>Pleosporales</taxon>
        <taxon>Pleosporineae</taxon>
        <taxon>Pleosporaceae</taxon>
        <taxon>Curvularia</taxon>
    </lineage>
</organism>
<reference evidence="8" key="1">
    <citation type="submission" date="2019-04" db="EMBL/GenBank/DDBJ databases">
        <title>Sequencing of skin fungus with MAO and IRED activity.</title>
        <authorList>
            <person name="Marsaioli A.J."/>
            <person name="Bonatto J.M.C."/>
            <person name="Reis Junior O."/>
        </authorList>
    </citation>
    <scope>NUCLEOTIDE SEQUENCE</scope>
    <source>
        <strain evidence="8">30M1</strain>
    </source>
</reference>
<comment type="caution">
    <text evidence="8">The sequence shown here is derived from an EMBL/GenBank/DDBJ whole genome shotgun (WGS) entry which is preliminary data.</text>
</comment>
<dbReference type="OrthoDB" id="3693843at2759"/>
<keyword evidence="2" id="KW-0808">Transferase</keyword>
<keyword evidence="5" id="KW-0067">ATP-binding</keyword>
<dbReference type="InterPro" id="IPR011009">
    <property type="entry name" value="Kinase-like_dom_sf"/>
</dbReference>
<name>A0A9P4TL13_CURKU</name>
<dbReference type="EC" id="2.7.11.1" evidence="1"/>
<evidence type="ECO:0000256" key="2">
    <source>
        <dbReference type="ARBA" id="ARBA00022679"/>
    </source>
</evidence>
<accession>A0A9P4TL13</accession>
<dbReference type="PANTHER" id="PTHR43671">
    <property type="entry name" value="SERINE/THREONINE-PROTEIN KINASE NEK"/>
    <property type="match status" value="1"/>
</dbReference>
<feature type="domain" description="Protein kinase" evidence="7">
    <location>
        <begin position="19"/>
        <end position="329"/>
    </location>
</feature>
<feature type="compositionally biased region" description="Acidic residues" evidence="6">
    <location>
        <begin position="481"/>
        <end position="513"/>
    </location>
</feature>
<keyword evidence="9" id="KW-1185">Reference proteome</keyword>
<dbReference type="PROSITE" id="PS50011">
    <property type="entry name" value="PROTEIN_KINASE_DOM"/>
    <property type="match status" value="1"/>
</dbReference>
<gene>
    <name evidence="8" type="ORF">E8E13_002654</name>
</gene>
<evidence type="ECO:0000256" key="6">
    <source>
        <dbReference type="SAM" id="MobiDB-lite"/>
    </source>
</evidence>
<feature type="compositionally biased region" description="Low complexity" evidence="6">
    <location>
        <begin position="402"/>
        <end position="414"/>
    </location>
</feature>